<sequence>MSVTNNLTERQYWRGRVAGAWPSRHMVPPATTSSHHPSPSHAYIHTEIKGIRIEQLRHDSSRVRLTGGPPTPQPPGPAGSGGPGSPESEARGHVNQFERLANCFCCGWEPFCFCCECSGVLKFVYDFSRNGGLLFLL</sequence>
<gene>
    <name evidence="2" type="ORF">KGM_214437</name>
</gene>
<evidence type="ECO:0000313" key="2">
    <source>
        <dbReference type="EMBL" id="OWR45908.1"/>
    </source>
</evidence>
<reference evidence="2 3" key="1">
    <citation type="journal article" date="2011" name="Cell">
        <title>The monarch butterfly genome yields insights into long-distance migration.</title>
        <authorList>
            <person name="Zhan S."/>
            <person name="Merlin C."/>
            <person name="Boore J.L."/>
            <person name="Reppert S.M."/>
        </authorList>
    </citation>
    <scope>NUCLEOTIDE SEQUENCE [LARGE SCALE GENOMIC DNA]</scope>
    <source>
        <strain evidence="2">F-2</strain>
    </source>
</reference>
<dbReference type="Proteomes" id="UP000007151">
    <property type="component" value="Unassembled WGS sequence"/>
</dbReference>
<evidence type="ECO:0000313" key="3">
    <source>
        <dbReference type="Proteomes" id="UP000007151"/>
    </source>
</evidence>
<protein>
    <submittedName>
        <fullName evidence="2">Uncharacterized protein</fullName>
    </submittedName>
</protein>
<organism evidence="2 3">
    <name type="scientific">Danaus plexippus plexippus</name>
    <dbReference type="NCBI Taxonomy" id="278856"/>
    <lineage>
        <taxon>Eukaryota</taxon>
        <taxon>Metazoa</taxon>
        <taxon>Ecdysozoa</taxon>
        <taxon>Arthropoda</taxon>
        <taxon>Hexapoda</taxon>
        <taxon>Insecta</taxon>
        <taxon>Pterygota</taxon>
        <taxon>Neoptera</taxon>
        <taxon>Endopterygota</taxon>
        <taxon>Lepidoptera</taxon>
        <taxon>Glossata</taxon>
        <taxon>Ditrysia</taxon>
        <taxon>Papilionoidea</taxon>
        <taxon>Nymphalidae</taxon>
        <taxon>Danainae</taxon>
        <taxon>Danaini</taxon>
        <taxon>Danaina</taxon>
        <taxon>Danaus</taxon>
        <taxon>Danaus</taxon>
    </lineage>
</organism>
<dbReference type="KEGG" id="dpl:KGM_214437"/>
<dbReference type="InParanoid" id="A0A212EWM7"/>
<feature type="region of interest" description="Disordered" evidence="1">
    <location>
        <begin position="59"/>
        <end position="91"/>
    </location>
</feature>
<dbReference type="AlphaFoldDB" id="A0A212EWM7"/>
<evidence type="ECO:0000256" key="1">
    <source>
        <dbReference type="SAM" id="MobiDB-lite"/>
    </source>
</evidence>
<name>A0A212EWM7_DANPL</name>
<accession>A0A212EWM7</accession>
<dbReference type="EMBL" id="AGBW02011924">
    <property type="protein sequence ID" value="OWR45908.1"/>
    <property type="molecule type" value="Genomic_DNA"/>
</dbReference>
<keyword evidence="3" id="KW-1185">Reference proteome</keyword>
<proteinExistence type="predicted"/>
<comment type="caution">
    <text evidence="2">The sequence shown here is derived from an EMBL/GenBank/DDBJ whole genome shotgun (WGS) entry which is preliminary data.</text>
</comment>